<dbReference type="EMBL" id="JAQZSM010000024">
    <property type="protein sequence ID" value="MDD7973043.1"/>
    <property type="molecule type" value="Genomic_DNA"/>
</dbReference>
<proteinExistence type="predicted"/>
<keyword evidence="3" id="KW-1185">Reference proteome</keyword>
<dbReference type="RefSeq" id="WP_274353716.1">
    <property type="nucleotide sequence ID" value="NZ_JAQZSM010000024.1"/>
</dbReference>
<sequence>MSGTTFLRVIAQGRLKRLSGMPRPAACRFRAIRDAPHGPFRAITTKAGRAEHSAARTPRDLPVPVGNSL</sequence>
<reference evidence="2" key="1">
    <citation type="submission" date="2023-02" db="EMBL/GenBank/DDBJ databases">
        <title>Description of Roseinatronobacter alkalisoli sp. nov., an alkaliphilic bacerium isolated from soda soil.</title>
        <authorList>
            <person name="Wei W."/>
        </authorList>
    </citation>
    <scope>NUCLEOTIDE SEQUENCE</scope>
    <source>
        <strain evidence="2">HJB301</strain>
    </source>
</reference>
<accession>A0ABT5TD42</accession>
<protein>
    <submittedName>
        <fullName evidence="2">Uncharacterized protein</fullName>
    </submittedName>
</protein>
<name>A0ABT5TD42_9RHOB</name>
<feature type="region of interest" description="Disordered" evidence="1">
    <location>
        <begin position="47"/>
        <end position="69"/>
    </location>
</feature>
<dbReference type="Proteomes" id="UP001431784">
    <property type="component" value="Unassembled WGS sequence"/>
</dbReference>
<feature type="compositionally biased region" description="Basic and acidic residues" evidence="1">
    <location>
        <begin position="48"/>
        <end position="59"/>
    </location>
</feature>
<gene>
    <name evidence="2" type="ORF">PUT78_18325</name>
</gene>
<evidence type="ECO:0000256" key="1">
    <source>
        <dbReference type="SAM" id="MobiDB-lite"/>
    </source>
</evidence>
<evidence type="ECO:0000313" key="3">
    <source>
        <dbReference type="Proteomes" id="UP001431784"/>
    </source>
</evidence>
<evidence type="ECO:0000313" key="2">
    <source>
        <dbReference type="EMBL" id="MDD7973043.1"/>
    </source>
</evidence>
<organism evidence="2 3">
    <name type="scientific">Roseinatronobacter alkalisoli</name>
    <dbReference type="NCBI Taxonomy" id="3028235"/>
    <lineage>
        <taxon>Bacteria</taxon>
        <taxon>Pseudomonadati</taxon>
        <taxon>Pseudomonadota</taxon>
        <taxon>Alphaproteobacteria</taxon>
        <taxon>Rhodobacterales</taxon>
        <taxon>Paracoccaceae</taxon>
        <taxon>Roseinatronobacter</taxon>
    </lineage>
</organism>
<comment type="caution">
    <text evidence="2">The sequence shown here is derived from an EMBL/GenBank/DDBJ whole genome shotgun (WGS) entry which is preliminary data.</text>
</comment>